<reference evidence="2 3" key="1">
    <citation type="submission" date="2019-12" db="EMBL/GenBank/DDBJ databases">
        <authorList>
            <person name="Alioto T."/>
            <person name="Alioto T."/>
            <person name="Gomez Garrido J."/>
        </authorList>
    </citation>
    <scope>NUCLEOTIDE SEQUENCE [LARGE SCALE GENOMIC DNA]</scope>
</reference>
<evidence type="ECO:0000313" key="2">
    <source>
        <dbReference type="EMBL" id="CAA2947106.1"/>
    </source>
</evidence>
<feature type="compositionally biased region" description="Basic residues" evidence="1">
    <location>
        <begin position="157"/>
        <end position="169"/>
    </location>
</feature>
<dbReference type="AlphaFoldDB" id="A0A8S0PHF3"/>
<dbReference type="EMBL" id="CACTIH010000066">
    <property type="protein sequence ID" value="CAA2947106.1"/>
    <property type="molecule type" value="Genomic_DNA"/>
</dbReference>
<accession>A0A8S0PHF3</accession>
<protein>
    <submittedName>
        <fullName evidence="2">Uncharacterized protein</fullName>
    </submittedName>
</protein>
<feature type="compositionally biased region" description="Basic and acidic residues" evidence="1">
    <location>
        <begin position="137"/>
        <end position="156"/>
    </location>
</feature>
<organism evidence="2 3">
    <name type="scientific">Olea europaea subsp. europaea</name>
    <dbReference type="NCBI Taxonomy" id="158383"/>
    <lineage>
        <taxon>Eukaryota</taxon>
        <taxon>Viridiplantae</taxon>
        <taxon>Streptophyta</taxon>
        <taxon>Embryophyta</taxon>
        <taxon>Tracheophyta</taxon>
        <taxon>Spermatophyta</taxon>
        <taxon>Magnoliopsida</taxon>
        <taxon>eudicotyledons</taxon>
        <taxon>Gunneridae</taxon>
        <taxon>Pentapetalae</taxon>
        <taxon>asterids</taxon>
        <taxon>lamiids</taxon>
        <taxon>Lamiales</taxon>
        <taxon>Oleaceae</taxon>
        <taxon>Oleeae</taxon>
        <taxon>Olea</taxon>
    </lineage>
</organism>
<evidence type="ECO:0000313" key="3">
    <source>
        <dbReference type="Proteomes" id="UP000594638"/>
    </source>
</evidence>
<dbReference type="Proteomes" id="UP000594638">
    <property type="component" value="Unassembled WGS sequence"/>
</dbReference>
<sequence length="169" mass="19427">MASSACRPEEEPSLRHPQKDHLQPPSQIRFAWRLGHQSPRLLSWTCTKQPQHGTYDAFFKNIKLHVFATLRPTEVELGQPCISTLLPFENRTVPVLDEVARDIIPAQLHPDPLPSRENVGNSREEAPRTMMSWGTVRTREPVRRPEVIRVETAMERPRKRGTVSAVKKR</sequence>
<evidence type="ECO:0000256" key="1">
    <source>
        <dbReference type="SAM" id="MobiDB-lite"/>
    </source>
</evidence>
<feature type="region of interest" description="Disordered" evidence="1">
    <location>
        <begin position="1"/>
        <end position="22"/>
    </location>
</feature>
<proteinExistence type="predicted"/>
<feature type="compositionally biased region" description="Basic and acidic residues" evidence="1">
    <location>
        <begin position="7"/>
        <end position="22"/>
    </location>
</feature>
<comment type="caution">
    <text evidence="2">The sequence shown here is derived from an EMBL/GenBank/DDBJ whole genome shotgun (WGS) entry which is preliminary data.</text>
</comment>
<feature type="region of interest" description="Disordered" evidence="1">
    <location>
        <begin position="107"/>
        <end position="169"/>
    </location>
</feature>
<dbReference type="Gramene" id="OE9A011280T1">
    <property type="protein sequence ID" value="OE9A011280C1"/>
    <property type="gene ID" value="OE9A011280"/>
</dbReference>
<name>A0A8S0PHF3_OLEEU</name>
<keyword evidence="3" id="KW-1185">Reference proteome</keyword>
<gene>
    <name evidence="2" type="ORF">OLEA9_A011280</name>
</gene>